<evidence type="ECO:0000259" key="15">
    <source>
        <dbReference type="PROSITE" id="PS50894"/>
    </source>
</evidence>
<dbReference type="SMART" id="SM00448">
    <property type="entry name" value="REC"/>
    <property type="match status" value="1"/>
</dbReference>
<feature type="modified residue" description="4-aspartylphosphate" evidence="11">
    <location>
        <position position="636"/>
    </location>
</feature>
<dbReference type="PRINTS" id="PR00344">
    <property type="entry name" value="BCTRLSENSOR"/>
</dbReference>
<evidence type="ECO:0000256" key="3">
    <source>
        <dbReference type="ARBA" id="ARBA00018672"/>
    </source>
</evidence>
<dbReference type="Pfam" id="PF01627">
    <property type="entry name" value="Hpt"/>
    <property type="match status" value="1"/>
</dbReference>
<dbReference type="EC" id="2.7.13.3" evidence="2"/>
<dbReference type="CDD" id="cd00088">
    <property type="entry name" value="HPT"/>
    <property type="match status" value="1"/>
</dbReference>
<dbReference type="Gene3D" id="3.30.565.10">
    <property type="entry name" value="Histidine kinase-like ATPase, C-terminal domain"/>
    <property type="match status" value="1"/>
</dbReference>
<dbReference type="InterPro" id="IPR002545">
    <property type="entry name" value="CheW-lke_dom"/>
</dbReference>
<evidence type="ECO:0000256" key="2">
    <source>
        <dbReference type="ARBA" id="ARBA00012438"/>
    </source>
</evidence>
<dbReference type="InterPro" id="IPR004105">
    <property type="entry name" value="CheA-like_dim"/>
</dbReference>
<dbReference type="SUPFAM" id="SSF50341">
    <property type="entry name" value="CheW-like"/>
    <property type="match status" value="1"/>
</dbReference>
<dbReference type="SMART" id="SM00073">
    <property type="entry name" value="HPT"/>
    <property type="match status" value="1"/>
</dbReference>
<dbReference type="InterPro" id="IPR011006">
    <property type="entry name" value="CheY-like_superfamily"/>
</dbReference>
<dbReference type="Proteomes" id="UP000468766">
    <property type="component" value="Unassembled WGS sequence"/>
</dbReference>
<dbReference type="Pfam" id="PF02895">
    <property type="entry name" value="H-kinase_dim"/>
    <property type="match status" value="1"/>
</dbReference>
<evidence type="ECO:0000256" key="8">
    <source>
        <dbReference type="ARBA" id="ARBA00023012"/>
    </source>
</evidence>
<dbReference type="Gene3D" id="1.10.287.560">
    <property type="entry name" value="Histidine kinase CheA-like, homodimeric domain"/>
    <property type="match status" value="1"/>
</dbReference>
<dbReference type="PROSITE" id="PS50894">
    <property type="entry name" value="HPT"/>
    <property type="match status" value="1"/>
</dbReference>
<accession>A0A6I0F6U3</accession>
<comment type="caution">
    <text evidence="16">The sequence shown here is derived from an EMBL/GenBank/DDBJ whole genome shotgun (WGS) entry which is preliminary data.</text>
</comment>
<keyword evidence="17" id="KW-1185">Reference proteome</keyword>
<dbReference type="GO" id="GO:0005737">
    <property type="term" value="C:cytoplasm"/>
    <property type="evidence" value="ECO:0007669"/>
    <property type="project" value="InterPro"/>
</dbReference>
<dbReference type="SMART" id="SM01231">
    <property type="entry name" value="H-kinase_dim"/>
    <property type="match status" value="1"/>
</dbReference>
<feature type="domain" description="CheW-like" evidence="14">
    <location>
        <begin position="430"/>
        <end position="568"/>
    </location>
</feature>
<dbReference type="PANTHER" id="PTHR43395">
    <property type="entry name" value="SENSOR HISTIDINE KINASE CHEA"/>
    <property type="match status" value="1"/>
</dbReference>
<organism evidence="16 17">
    <name type="scientific">Heliorestis acidaminivorans</name>
    <dbReference type="NCBI Taxonomy" id="553427"/>
    <lineage>
        <taxon>Bacteria</taxon>
        <taxon>Bacillati</taxon>
        <taxon>Bacillota</taxon>
        <taxon>Clostridia</taxon>
        <taxon>Eubacteriales</taxon>
        <taxon>Heliobacteriaceae</taxon>
        <taxon>Heliorestis</taxon>
    </lineage>
</organism>
<dbReference type="Gene3D" id="3.40.50.2300">
    <property type="match status" value="1"/>
</dbReference>
<sequence length="704" mass="80327">MQIIDEELLQVFQAEATERLDRMERALLSLEQNHNDKGLIDEFFRDAHSLKGVARLIEQKELEDLSHQLEDEFDKIKSGKVQITEEKVTSLTEILDQLRFFAQQVIEDQKREQEHRSEEVDSLFSQERLSTYSQSNEFRFETVRVETAKLDSLLQQAGELAVAQVRLKERITHLEHIKLQFEEFANKKLTYGSEKEEKAMANKKLALWSQELNETYKHLDNDCERLNWISQQIGDEVSRMRLMPLSFLFEQYHRMVRDLGKSQNKKIKLRTEGEDILVDKFIIEQLKDPLIHLVRNAIDHGIESPEKRLEQGKEAEATLLLKAKQTSTHVLIQVIDDGNGVNEECVSSKALALSLYTKEEMATMSKQQIQMLIFETGFSTRADVSNLSGRGIGLDVVKSRIESLKGSISLQSERGKGSLFQLRLPVSLMTTSIIVVRVGPYYYGIPSEDVTALHFFHVNDVFHTEGREAITYQGKPLSIKAMLDLLELPEENPIETKQIERYSAIIVSNGEEKVALAVDEFVTESQVIVKPFSSLLKRIRNVMGVTILGTGITCIVLNPYDIVKSVQKEKIKSFNVKKPSSEKKRNHILLVEDSITTRVQVKRILESQDFVVTTAVDGAEAWHLLQENSFHALVTDVEMPNMDGFTLTEKIRKNSKLNQMPVVLLTSLIKESEKKKGVTVGADAYLTKSTFDQDVLIGTLHRLL</sequence>
<dbReference type="RefSeq" id="WP_151618112.1">
    <property type="nucleotide sequence ID" value="NZ_WBXO01000001.1"/>
</dbReference>
<dbReference type="InterPro" id="IPR036641">
    <property type="entry name" value="HPT_dom_sf"/>
</dbReference>
<protein>
    <recommendedName>
        <fullName evidence="3">Stage 0 sporulation protein A homolog</fullName>
        <ecNumber evidence="2">2.7.13.3</ecNumber>
    </recommendedName>
</protein>
<gene>
    <name evidence="16" type="ORF">F9B85_02460</name>
</gene>
<dbReference type="PROSITE" id="PS50110">
    <property type="entry name" value="RESPONSE_REGULATORY"/>
    <property type="match status" value="1"/>
</dbReference>
<evidence type="ECO:0000256" key="9">
    <source>
        <dbReference type="ARBA" id="ARBA00024867"/>
    </source>
</evidence>
<dbReference type="Pfam" id="PF01584">
    <property type="entry name" value="CheW"/>
    <property type="match status" value="1"/>
</dbReference>
<evidence type="ECO:0000256" key="1">
    <source>
        <dbReference type="ARBA" id="ARBA00000085"/>
    </source>
</evidence>
<keyword evidence="8" id="KW-0902">Two-component regulatory system</keyword>
<dbReference type="GO" id="GO:0000155">
    <property type="term" value="F:phosphorelay sensor kinase activity"/>
    <property type="evidence" value="ECO:0007669"/>
    <property type="project" value="InterPro"/>
</dbReference>
<dbReference type="PANTHER" id="PTHR43395:SF1">
    <property type="entry name" value="CHEMOTAXIS PROTEIN CHEA"/>
    <property type="match status" value="1"/>
</dbReference>
<comment type="catalytic activity">
    <reaction evidence="1">
        <text>ATP + protein L-histidine = ADP + protein N-phospho-L-histidine.</text>
        <dbReference type="EC" id="2.7.13.3"/>
    </reaction>
</comment>
<evidence type="ECO:0000313" key="16">
    <source>
        <dbReference type="EMBL" id="KAB2954557.1"/>
    </source>
</evidence>
<evidence type="ECO:0000259" key="14">
    <source>
        <dbReference type="PROSITE" id="PS50851"/>
    </source>
</evidence>
<dbReference type="SUPFAM" id="SSF55874">
    <property type="entry name" value="ATPase domain of HSP90 chaperone/DNA topoisomerase II/histidine kinase"/>
    <property type="match status" value="1"/>
</dbReference>
<evidence type="ECO:0000259" key="13">
    <source>
        <dbReference type="PROSITE" id="PS50110"/>
    </source>
</evidence>
<keyword evidence="5 11" id="KW-0597">Phosphoprotein</keyword>
<evidence type="ECO:0000256" key="5">
    <source>
        <dbReference type="ARBA" id="ARBA00022553"/>
    </source>
</evidence>
<dbReference type="Pfam" id="PF02518">
    <property type="entry name" value="HATPase_c"/>
    <property type="match status" value="1"/>
</dbReference>
<comment type="function">
    <text evidence="9">May play the central regulatory role in sporulation. It may be an element of the effector pathway responsible for the activation of sporulation genes in response to nutritional stress. Spo0A may act in concert with spo0H (a sigma factor) to control the expression of some genes that are critical to the sporulation process.</text>
</comment>
<evidence type="ECO:0000256" key="10">
    <source>
        <dbReference type="PROSITE-ProRule" id="PRU00110"/>
    </source>
</evidence>
<feature type="domain" description="HPt" evidence="15">
    <location>
        <begin position="1"/>
        <end position="109"/>
    </location>
</feature>
<keyword evidence="4" id="KW-0145">Chemotaxis</keyword>
<feature type="domain" description="Histidine kinase" evidence="12">
    <location>
        <begin position="224"/>
        <end position="428"/>
    </location>
</feature>
<feature type="domain" description="Response regulatory" evidence="13">
    <location>
        <begin position="587"/>
        <end position="703"/>
    </location>
</feature>
<dbReference type="PROSITE" id="PS50109">
    <property type="entry name" value="HIS_KIN"/>
    <property type="match status" value="1"/>
</dbReference>
<dbReference type="EMBL" id="WBXO01000001">
    <property type="protein sequence ID" value="KAB2954557.1"/>
    <property type="molecule type" value="Genomic_DNA"/>
</dbReference>
<dbReference type="SUPFAM" id="SSF47226">
    <property type="entry name" value="Histidine-containing phosphotransfer domain, HPT domain"/>
    <property type="match status" value="1"/>
</dbReference>
<dbReference type="InterPro" id="IPR051315">
    <property type="entry name" value="Bact_Chemotaxis_CheA"/>
</dbReference>
<feature type="modified residue" description="Phosphohistidine" evidence="10">
    <location>
        <position position="48"/>
    </location>
</feature>
<dbReference type="InterPro" id="IPR008207">
    <property type="entry name" value="Sig_transdc_His_kin_Hpt_dom"/>
</dbReference>
<evidence type="ECO:0000256" key="4">
    <source>
        <dbReference type="ARBA" id="ARBA00022500"/>
    </source>
</evidence>
<evidence type="ECO:0000256" key="11">
    <source>
        <dbReference type="PROSITE-ProRule" id="PRU00169"/>
    </source>
</evidence>
<dbReference type="SMART" id="SM00260">
    <property type="entry name" value="CheW"/>
    <property type="match status" value="1"/>
</dbReference>
<dbReference type="AlphaFoldDB" id="A0A6I0F6U3"/>
<dbReference type="PROSITE" id="PS50851">
    <property type="entry name" value="CHEW"/>
    <property type="match status" value="1"/>
</dbReference>
<keyword evidence="7" id="KW-0418">Kinase</keyword>
<dbReference type="Gene3D" id="1.20.120.160">
    <property type="entry name" value="HPT domain"/>
    <property type="match status" value="1"/>
</dbReference>
<dbReference type="GO" id="GO:0006935">
    <property type="term" value="P:chemotaxis"/>
    <property type="evidence" value="ECO:0007669"/>
    <property type="project" value="UniProtKB-KW"/>
</dbReference>
<dbReference type="SUPFAM" id="SSF52172">
    <property type="entry name" value="CheY-like"/>
    <property type="match status" value="1"/>
</dbReference>
<reference evidence="16 17" key="1">
    <citation type="submission" date="2019-10" db="EMBL/GenBank/DDBJ databases">
        <title>Whole-genome sequence of the extremophile Heliorestis acidaminivorans DSM 24790.</title>
        <authorList>
            <person name="Kyndt J.A."/>
            <person name="Meyer T.E."/>
        </authorList>
    </citation>
    <scope>NUCLEOTIDE SEQUENCE [LARGE SCALE GENOMIC DNA]</scope>
    <source>
        <strain evidence="16 17">DSM 24790</strain>
    </source>
</reference>
<dbReference type="FunFam" id="3.30.565.10:FF:000016">
    <property type="entry name" value="Chemotaxis protein CheA, putative"/>
    <property type="match status" value="1"/>
</dbReference>
<dbReference type="InterPro" id="IPR036061">
    <property type="entry name" value="CheW-like_dom_sf"/>
</dbReference>
<evidence type="ECO:0000256" key="6">
    <source>
        <dbReference type="ARBA" id="ARBA00022679"/>
    </source>
</evidence>
<dbReference type="InterPro" id="IPR003594">
    <property type="entry name" value="HATPase_dom"/>
</dbReference>
<dbReference type="SMART" id="SM00387">
    <property type="entry name" value="HATPase_c"/>
    <property type="match status" value="1"/>
</dbReference>
<dbReference type="InterPro" id="IPR037006">
    <property type="entry name" value="CheA-like_homodim_sf"/>
</dbReference>
<proteinExistence type="predicted"/>
<dbReference type="Pfam" id="PF00072">
    <property type="entry name" value="Response_reg"/>
    <property type="match status" value="1"/>
</dbReference>
<dbReference type="InterPro" id="IPR004358">
    <property type="entry name" value="Sig_transdc_His_kin-like_C"/>
</dbReference>
<evidence type="ECO:0000256" key="7">
    <source>
        <dbReference type="ARBA" id="ARBA00022777"/>
    </source>
</evidence>
<keyword evidence="6" id="KW-0808">Transferase</keyword>
<dbReference type="Gene3D" id="2.30.30.40">
    <property type="entry name" value="SH3 Domains"/>
    <property type="match status" value="1"/>
</dbReference>
<name>A0A6I0F6U3_9FIRM</name>
<dbReference type="OrthoDB" id="9803176at2"/>
<dbReference type="InterPro" id="IPR001789">
    <property type="entry name" value="Sig_transdc_resp-reg_receiver"/>
</dbReference>
<evidence type="ECO:0000259" key="12">
    <source>
        <dbReference type="PROSITE" id="PS50109"/>
    </source>
</evidence>
<evidence type="ECO:0000313" key="17">
    <source>
        <dbReference type="Proteomes" id="UP000468766"/>
    </source>
</evidence>
<dbReference type="InterPro" id="IPR005467">
    <property type="entry name" value="His_kinase_dom"/>
</dbReference>
<dbReference type="InterPro" id="IPR036890">
    <property type="entry name" value="HATPase_C_sf"/>
</dbReference>